<dbReference type="GO" id="GO:0061608">
    <property type="term" value="F:nuclear import signal receptor activity"/>
    <property type="evidence" value="ECO:0007669"/>
    <property type="project" value="TreeGrafter"/>
</dbReference>
<evidence type="ECO:0000259" key="3">
    <source>
        <dbReference type="Pfam" id="PF21057"/>
    </source>
</evidence>
<reference evidence="4" key="2">
    <citation type="journal article" date="2020" name="Nat. Commun.">
        <title>Large-scale genome sequencing of mycorrhizal fungi provides insights into the early evolution of symbiotic traits.</title>
        <authorList>
            <person name="Miyauchi S."/>
            <person name="Kiss E."/>
            <person name="Kuo A."/>
            <person name="Drula E."/>
            <person name="Kohler A."/>
            <person name="Sanchez-Garcia M."/>
            <person name="Morin E."/>
            <person name="Andreopoulos B."/>
            <person name="Barry K.W."/>
            <person name="Bonito G."/>
            <person name="Buee M."/>
            <person name="Carver A."/>
            <person name="Chen C."/>
            <person name="Cichocki N."/>
            <person name="Clum A."/>
            <person name="Culley D."/>
            <person name="Crous P.W."/>
            <person name="Fauchery L."/>
            <person name="Girlanda M."/>
            <person name="Hayes R.D."/>
            <person name="Keri Z."/>
            <person name="LaButti K."/>
            <person name="Lipzen A."/>
            <person name="Lombard V."/>
            <person name="Magnuson J."/>
            <person name="Maillard F."/>
            <person name="Murat C."/>
            <person name="Nolan M."/>
            <person name="Ohm R.A."/>
            <person name="Pangilinan J."/>
            <person name="Pereira M.F."/>
            <person name="Perotto S."/>
            <person name="Peter M."/>
            <person name="Pfister S."/>
            <person name="Riley R."/>
            <person name="Sitrit Y."/>
            <person name="Stielow J.B."/>
            <person name="Szollosi G."/>
            <person name="Zifcakova L."/>
            <person name="Stursova M."/>
            <person name="Spatafora J.W."/>
            <person name="Tedersoo L."/>
            <person name="Vaario L.M."/>
            <person name="Yamada A."/>
            <person name="Yan M."/>
            <person name="Wang P."/>
            <person name="Xu J."/>
            <person name="Bruns T."/>
            <person name="Baldrian P."/>
            <person name="Vilgalys R."/>
            <person name="Dunand C."/>
            <person name="Henrissat B."/>
            <person name="Grigoriev I.V."/>
            <person name="Hibbett D."/>
            <person name="Nagy L.G."/>
            <person name="Martin F.M."/>
        </authorList>
    </citation>
    <scope>NUCLEOTIDE SEQUENCE</scope>
    <source>
        <strain evidence="4">Prilba</strain>
    </source>
</reference>
<reference evidence="4" key="1">
    <citation type="submission" date="2019-10" db="EMBL/GenBank/DDBJ databases">
        <authorList>
            <consortium name="DOE Joint Genome Institute"/>
            <person name="Kuo A."/>
            <person name="Miyauchi S."/>
            <person name="Kiss E."/>
            <person name="Drula E."/>
            <person name="Kohler A."/>
            <person name="Sanchez-Garcia M."/>
            <person name="Andreopoulos B."/>
            <person name="Barry K.W."/>
            <person name="Bonito G."/>
            <person name="Buee M."/>
            <person name="Carver A."/>
            <person name="Chen C."/>
            <person name="Cichocki N."/>
            <person name="Clum A."/>
            <person name="Culley D."/>
            <person name="Crous P.W."/>
            <person name="Fauchery L."/>
            <person name="Girlanda M."/>
            <person name="Hayes R."/>
            <person name="Keri Z."/>
            <person name="LaButti K."/>
            <person name="Lipzen A."/>
            <person name="Lombard V."/>
            <person name="Magnuson J."/>
            <person name="Maillard F."/>
            <person name="Morin E."/>
            <person name="Murat C."/>
            <person name="Nolan M."/>
            <person name="Ohm R."/>
            <person name="Pangilinan J."/>
            <person name="Pereira M."/>
            <person name="Perotto S."/>
            <person name="Peter M."/>
            <person name="Riley R."/>
            <person name="Sitrit Y."/>
            <person name="Stielow B."/>
            <person name="Szollosi G."/>
            <person name="Zifcakova L."/>
            <person name="Stursova M."/>
            <person name="Spatafora J.W."/>
            <person name="Tedersoo L."/>
            <person name="Vaario L.-M."/>
            <person name="Yamada A."/>
            <person name="Yan M."/>
            <person name="Wang P."/>
            <person name="Xu J."/>
            <person name="Bruns T."/>
            <person name="Baldrian P."/>
            <person name="Vilgalys R."/>
            <person name="Henrissat B."/>
            <person name="Grigoriev I.V."/>
            <person name="Hibbett D."/>
            <person name="Nagy L.G."/>
            <person name="Martin F.M."/>
        </authorList>
    </citation>
    <scope>NUCLEOTIDE SEQUENCE</scope>
    <source>
        <strain evidence="4">Prilba</strain>
    </source>
</reference>
<feature type="domain" description="Hikeshi-like N-terminal" evidence="2">
    <location>
        <begin position="6"/>
        <end position="129"/>
    </location>
</feature>
<comment type="similarity">
    <text evidence="1">Belongs to the OPI10 family.</text>
</comment>
<dbReference type="PANTHER" id="PTHR12925:SF0">
    <property type="entry name" value="PROTEIN HIKESHI"/>
    <property type="match status" value="1"/>
</dbReference>
<gene>
    <name evidence="4" type="ORF">DFH94DRAFT_739684</name>
</gene>
<organism evidence="4 5">
    <name type="scientific">Russula ochroleuca</name>
    <dbReference type="NCBI Taxonomy" id="152965"/>
    <lineage>
        <taxon>Eukaryota</taxon>
        <taxon>Fungi</taxon>
        <taxon>Dikarya</taxon>
        <taxon>Basidiomycota</taxon>
        <taxon>Agaricomycotina</taxon>
        <taxon>Agaricomycetes</taxon>
        <taxon>Russulales</taxon>
        <taxon>Russulaceae</taxon>
        <taxon>Russula</taxon>
    </lineage>
</organism>
<name>A0A9P5MVV7_9AGAM</name>
<dbReference type="GO" id="GO:0006606">
    <property type="term" value="P:protein import into nucleus"/>
    <property type="evidence" value="ECO:0007669"/>
    <property type="project" value="TreeGrafter"/>
</dbReference>
<dbReference type="GO" id="GO:0005829">
    <property type="term" value="C:cytosol"/>
    <property type="evidence" value="ECO:0007669"/>
    <property type="project" value="TreeGrafter"/>
</dbReference>
<dbReference type="InterPro" id="IPR031318">
    <property type="entry name" value="OPI10"/>
</dbReference>
<dbReference type="InterPro" id="IPR008493">
    <property type="entry name" value="Hikeshi-like_N"/>
</dbReference>
<evidence type="ECO:0000313" key="4">
    <source>
        <dbReference type="EMBL" id="KAF8480008.1"/>
    </source>
</evidence>
<proteinExistence type="inferred from homology"/>
<dbReference type="Pfam" id="PF21057">
    <property type="entry name" value="Hikeshi-like_C"/>
    <property type="match status" value="1"/>
</dbReference>
<dbReference type="InterPro" id="IPR048364">
    <property type="entry name" value="Hikeshi-like_C"/>
</dbReference>
<dbReference type="EMBL" id="WHVB01000008">
    <property type="protein sequence ID" value="KAF8480008.1"/>
    <property type="molecule type" value="Genomic_DNA"/>
</dbReference>
<keyword evidence="5" id="KW-1185">Reference proteome</keyword>
<dbReference type="AlphaFoldDB" id="A0A9P5MVV7"/>
<evidence type="ECO:0000259" key="2">
    <source>
        <dbReference type="Pfam" id="PF05603"/>
    </source>
</evidence>
<dbReference type="Proteomes" id="UP000759537">
    <property type="component" value="Unassembled WGS sequence"/>
</dbReference>
<protein>
    <submittedName>
        <fullName evidence="4">DUF775-domain-containing protein</fullName>
    </submittedName>
</protein>
<sequence length="203" mass="21752">MFGCCVAGRLLQTNLQQIDETKAAFELPAAETINHISVFLLGTVPFPDGYGATVHFFWPGKGFQLLGMLSNEKPSAIFRLRGNFVSQSSYSQAAFSNPAQPTTSADVTAVLGISIEPLPQILEQVNALPSAVPKPVPSPSDGAILAEKIVKHLFNYISGFVSGSSGTSLSPDSMVPMSLIARWYESFLSKVRAGGIGFLERQE</sequence>
<accession>A0A9P5MVV7</accession>
<evidence type="ECO:0000313" key="5">
    <source>
        <dbReference type="Proteomes" id="UP000759537"/>
    </source>
</evidence>
<evidence type="ECO:0000256" key="1">
    <source>
        <dbReference type="ARBA" id="ARBA00006623"/>
    </source>
</evidence>
<dbReference type="GO" id="GO:0005634">
    <property type="term" value="C:nucleus"/>
    <property type="evidence" value="ECO:0007669"/>
    <property type="project" value="TreeGrafter"/>
</dbReference>
<comment type="caution">
    <text evidence="4">The sequence shown here is derived from an EMBL/GenBank/DDBJ whole genome shotgun (WGS) entry which is preliminary data.</text>
</comment>
<dbReference type="PANTHER" id="PTHR12925">
    <property type="entry name" value="HIKESHI FAMILY MEMBER"/>
    <property type="match status" value="1"/>
</dbReference>
<dbReference type="Pfam" id="PF05603">
    <property type="entry name" value="Hikeshi-like_N"/>
    <property type="match status" value="1"/>
</dbReference>
<dbReference type="OrthoDB" id="10248398at2759"/>
<feature type="domain" description="Hikeshi-like C-terminal" evidence="3">
    <location>
        <begin position="144"/>
        <end position="201"/>
    </location>
</feature>